<keyword evidence="3" id="KW-0238">DNA-binding</keyword>
<evidence type="ECO:0000259" key="7">
    <source>
        <dbReference type="PROSITE" id="PS50110"/>
    </source>
</evidence>
<evidence type="ECO:0000259" key="6">
    <source>
        <dbReference type="PROSITE" id="PS50043"/>
    </source>
</evidence>
<feature type="domain" description="Response regulatory" evidence="7">
    <location>
        <begin position="14"/>
        <end position="130"/>
    </location>
</feature>
<evidence type="ECO:0000256" key="4">
    <source>
        <dbReference type="ARBA" id="ARBA00023163"/>
    </source>
</evidence>
<dbReference type="InterPro" id="IPR000792">
    <property type="entry name" value="Tscrpt_reg_LuxR_C"/>
</dbReference>
<dbReference type="PANTHER" id="PTHR43214">
    <property type="entry name" value="TWO-COMPONENT RESPONSE REGULATOR"/>
    <property type="match status" value="1"/>
</dbReference>
<evidence type="ECO:0000256" key="3">
    <source>
        <dbReference type="ARBA" id="ARBA00023125"/>
    </source>
</evidence>
<comment type="caution">
    <text evidence="8">The sequence shown here is derived from an EMBL/GenBank/DDBJ whole genome shotgun (WGS) entry which is preliminary data.</text>
</comment>
<dbReference type="GO" id="GO:0000160">
    <property type="term" value="P:phosphorelay signal transduction system"/>
    <property type="evidence" value="ECO:0007669"/>
    <property type="project" value="InterPro"/>
</dbReference>
<dbReference type="SMART" id="SM00448">
    <property type="entry name" value="REC"/>
    <property type="match status" value="1"/>
</dbReference>
<comment type="caution">
    <text evidence="5">Lacks conserved residue(s) required for the propagation of feature annotation.</text>
</comment>
<dbReference type="EMBL" id="LLZU01000037">
    <property type="protein sequence ID" value="KRV47459.1"/>
    <property type="molecule type" value="Genomic_DNA"/>
</dbReference>
<dbReference type="InterPro" id="IPR001789">
    <property type="entry name" value="Sig_transdc_resp-reg_receiver"/>
</dbReference>
<organism evidence="8 9">
    <name type="scientific">Wenjunlia vitaminophila</name>
    <name type="common">Streptomyces vitaminophilus</name>
    <dbReference type="NCBI Taxonomy" id="76728"/>
    <lineage>
        <taxon>Bacteria</taxon>
        <taxon>Bacillati</taxon>
        <taxon>Actinomycetota</taxon>
        <taxon>Actinomycetes</taxon>
        <taxon>Kitasatosporales</taxon>
        <taxon>Streptomycetaceae</taxon>
        <taxon>Wenjunlia</taxon>
    </lineage>
</organism>
<dbReference type="Pfam" id="PF00072">
    <property type="entry name" value="Response_reg"/>
    <property type="match status" value="1"/>
</dbReference>
<name>A0A0T6LMV0_WENVI</name>
<dbReference type="InterPro" id="IPR058245">
    <property type="entry name" value="NreC/VraR/RcsB-like_REC"/>
</dbReference>
<dbReference type="AlphaFoldDB" id="A0A0T6LMV0"/>
<dbReference type="SUPFAM" id="SSF52172">
    <property type="entry name" value="CheY-like"/>
    <property type="match status" value="1"/>
</dbReference>
<reference evidence="8 9" key="1">
    <citation type="submission" date="2015-10" db="EMBL/GenBank/DDBJ databases">
        <title>Draft genome sequence of pyrrolomycin-producing Streptomyces vitaminophilus.</title>
        <authorList>
            <person name="Graham D.E."/>
            <person name="Mahan K.M."/>
            <person name="Klingeman D.M."/>
            <person name="Hettich R.L."/>
            <person name="Parry R.J."/>
        </authorList>
    </citation>
    <scope>NUCLEOTIDE SEQUENCE [LARGE SCALE GENOMIC DNA]</scope>
    <source>
        <strain evidence="8 9">ATCC 31673</strain>
    </source>
</reference>
<dbReference type="STRING" id="76728.AQ490_08075"/>
<proteinExistence type="predicted"/>
<evidence type="ECO:0000313" key="8">
    <source>
        <dbReference type="EMBL" id="KRV47459.1"/>
    </source>
</evidence>
<evidence type="ECO:0000256" key="5">
    <source>
        <dbReference type="PROSITE-ProRule" id="PRU00169"/>
    </source>
</evidence>
<keyword evidence="4" id="KW-0804">Transcription</keyword>
<protein>
    <submittedName>
        <fullName evidence="8">LuxR family transcriptional regulator</fullName>
    </submittedName>
</protein>
<dbReference type="SMART" id="SM00421">
    <property type="entry name" value="HTH_LUXR"/>
    <property type="match status" value="1"/>
</dbReference>
<dbReference type="PRINTS" id="PR00038">
    <property type="entry name" value="HTHLUXR"/>
</dbReference>
<keyword evidence="9" id="KW-1185">Reference proteome</keyword>
<dbReference type="PROSITE" id="PS50110">
    <property type="entry name" value="RESPONSE_REGULATORY"/>
    <property type="match status" value="1"/>
</dbReference>
<dbReference type="Proteomes" id="UP000050867">
    <property type="component" value="Unassembled WGS sequence"/>
</dbReference>
<dbReference type="eggNOG" id="COG2197">
    <property type="taxonomic scope" value="Bacteria"/>
</dbReference>
<feature type="domain" description="HTH luxR-type" evidence="6">
    <location>
        <begin position="160"/>
        <end position="225"/>
    </location>
</feature>
<dbReference type="Gene3D" id="3.40.50.2300">
    <property type="match status" value="1"/>
</dbReference>
<dbReference type="PROSITE" id="PS50043">
    <property type="entry name" value="HTH_LUXR_2"/>
    <property type="match status" value="1"/>
</dbReference>
<dbReference type="InterPro" id="IPR039420">
    <property type="entry name" value="WalR-like"/>
</dbReference>
<evidence type="ECO:0000256" key="2">
    <source>
        <dbReference type="ARBA" id="ARBA00023015"/>
    </source>
</evidence>
<dbReference type="GO" id="GO:0006355">
    <property type="term" value="P:regulation of DNA-templated transcription"/>
    <property type="evidence" value="ECO:0007669"/>
    <property type="project" value="InterPro"/>
</dbReference>
<dbReference type="CDD" id="cd06170">
    <property type="entry name" value="LuxR_C_like"/>
    <property type="match status" value="1"/>
</dbReference>
<accession>A0A0T6LMV0</accession>
<sequence length="237" mass="24995">MCDSVPVGENGRITVFLLEDQEVVRRGLHRLFAGAAGIEVVGEATTGSAALARIPLVRPDVAVLTMSPPDVSGAEVCRGVRLARPEVACLVLAPYLDDEALLEAIRAGAVGCVLRGIRDADLLDAVRRVAAGEWLLDAAWTAHAVRRLCPRDSGAPAGDGGGRPPGLTERERRILVLLGDGLSNREIGERLGLAEKTVKNYVSGLLAKLGMARRTQAAVYAARMNLPHSPTDGSDVP</sequence>
<dbReference type="CDD" id="cd17535">
    <property type="entry name" value="REC_NarL-like"/>
    <property type="match status" value="1"/>
</dbReference>
<evidence type="ECO:0000256" key="1">
    <source>
        <dbReference type="ARBA" id="ARBA00022553"/>
    </source>
</evidence>
<keyword evidence="1" id="KW-0597">Phosphoprotein</keyword>
<evidence type="ECO:0000313" key="9">
    <source>
        <dbReference type="Proteomes" id="UP000050867"/>
    </source>
</evidence>
<gene>
    <name evidence="8" type="ORF">AQ490_08075</name>
</gene>
<dbReference type="PANTHER" id="PTHR43214:SF24">
    <property type="entry name" value="TRANSCRIPTIONAL REGULATORY PROTEIN NARL-RELATED"/>
    <property type="match status" value="1"/>
</dbReference>
<dbReference type="InterPro" id="IPR011006">
    <property type="entry name" value="CheY-like_superfamily"/>
</dbReference>
<dbReference type="Pfam" id="PF00196">
    <property type="entry name" value="GerE"/>
    <property type="match status" value="1"/>
</dbReference>
<dbReference type="GO" id="GO:0003677">
    <property type="term" value="F:DNA binding"/>
    <property type="evidence" value="ECO:0007669"/>
    <property type="project" value="UniProtKB-KW"/>
</dbReference>
<keyword evidence="2" id="KW-0805">Transcription regulation</keyword>